<evidence type="ECO:0000313" key="1">
    <source>
        <dbReference type="EMBL" id="KAF4676813.1"/>
    </source>
</evidence>
<dbReference type="OrthoDB" id="437831at2759"/>
<gene>
    <name evidence="1" type="ORF">FOL47_004747</name>
</gene>
<sequence length="602" mass="65054">MSGKVILRVFLGHDDTSITTGNGCISLALVDGSAHAVDNLIGDSVVVEKGRIDVVRADDQEFDLLNAESGPNSSRASGVDVGYVAVSVNTGYVEARKEIFGATDSGPLEFLGKILSASGHLGASWLLSFDEKNHARVCEELADEDDCDLNSSAVAGIVENLIKGNKVTERDLMPILGKPGLRRCITVETAERLFKKVKENKWFATLGLVASMLGRAMTVVEQTEMIESAEDIDDLQAILSSISIAPEVQLICAKRLTEDFRTFPPELVRLICSEHLGTCSLLLEASPEIVCPVLKEALRRSGDEAVTAELGRSVHSVGLKDSYLATEVCGESCALFKLVLESAVSKLNEMPNGEDRSWDLLIAILTDCLPELSDKLISRPDISAIIASALSDLLEPLEALHDSRLRPCLTALMHLCHHQLRHWKAVSRACPLTEESRCSLPVALTEAGLVDLAILLLKSPHQTADEESMAMAVLKSLFLSLPTACVFALQQKSLPVCVQNLAENVVKRHAKAIVEDEDPELLSMLVGALVEGGRLHIIEALMDEAPVAVAGLLLRAEPSEALMDIVRDAALADPKPELMELVRKLPFNETAKTVEMHCKGTS</sequence>
<proteinExistence type="predicted"/>
<accession>A0A7J6MYX8</accession>
<protein>
    <submittedName>
        <fullName evidence="1">Uncharacterized protein</fullName>
    </submittedName>
</protein>
<reference evidence="1 2" key="1">
    <citation type="submission" date="2020-04" db="EMBL/GenBank/DDBJ databases">
        <title>Perkinsus chesapeaki whole genome sequence.</title>
        <authorList>
            <person name="Bogema D.R."/>
        </authorList>
    </citation>
    <scope>NUCLEOTIDE SEQUENCE [LARGE SCALE GENOMIC DNA]</scope>
    <source>
        <strain evidence="1">ATCC PRA-425</strain>
    </source>
</reference>
<dbReference type="AlphaFoldDB" id="A0A7J6MYX8"/>
<evidence type="ECO:0000313" key="2">
    <source>
        <dbReference type="Proteomes" id="UP000591131"/>
    </source>
</evidence>
<keyword evidence="2" id="KW-1185">Reference proteome</keyword>
<dbReference type="EMBL" id="JAAPAO010000027">
    <property type="protein sequence ID" value="KAF4676813.1"/>
    <property type="molecule type" value="Genomic_DNA"/>
</dbReference>
<name>A0A7J6MYX8_PERCH</name>
<comment type="caution">
    <text evidence="1">The sequence shown here is derived from an EMBL/GenBank/DDBJ whole genome shotgun (WGS) entry which is preliminary data.</text>
</comment>
<organism evidence="1 2">
    <name type="scientific">Perkinsus chesapeaki</name>
    <name type="common">Clam parasite</name>
    <name type="synonym">Perkinsus andrewsi</name>
    <dbReference type="NCBI Taxonomy" id="330153"/>
    <lineage>
        <taxon>Eukaryota</taxon>
        <taxon>Sar</taxon>
        <taxon>Alveolata</taxon>
        <taxon>Perkinsozoa</taxon>
        <taxon>Perkinsea</taxon>
        <taxon>Perkinsida</taxon>
        <taxon>Perkinsidae</taxon>
        <taxon>Perkinsus</taxon>
    </lineage>
</organism>
<dbReference type="Proteomes" id="UP000591131">
    <property type="component" value="Unassembled WGS sequence"/>
</dbReference>